<dbReference type="Pfam" id="PF13554">
    <property type="entry name" value="Phage_tail_terminator_5"/>
    <property type="match status" value="1"/>
</dbReference>
<name>A0A6J5LSD0_9CAUD</name>
<protein>
    <recommendedName>
        <fullName evidence="2">Tail completion protein</fullName>
    </recommendedName>
</protein>
<dbReference type="Gene3D" id="3.30.2000.20">
    <property type="match status" value="1"/>
</dbReference>
<sequence>MDFKEIEQLIGERLVQSEFVRDRFIVLIQEIEGRDIAVRQPPVSIDVPIAWPNKDYDGTVPYIEFRHVPVERVDPVISGGYAYQRGIVLLTIVVPRDVFSGDAWDIAQTISDVFPKALRLRGSTGNVVISAPANPGTGFVDGTYWRQPISISYITES</sequence>
<evidence type="ECO:0008006" key="2">
    <source>
        <dbReference type="Google" id="ProtNLM"/>
    </source>
</evidence>
<dbReference type="EMBL" id="LR796339">
    <property type="protein sequence ID" value="CAB4137308.1"/>
    <property type="molecule type" value="Genomic_DNA"/>
</dbReference>
<accession>A0A6J5LSD0</accession>
<evidence type="ECO:0000313" key="1">
    <source>
        <dbReference type="EMBL" id="CAB4137308.1"/>
    </source>
</evidence>
<gene>
    <name evidence="1" type="ORF">UFOVP317_26</name>
</gene>
<dbReference type="InterPro" id="IPR025395">
    <property type="entry name" value="Phage_tail_terminator-like"/>
</dbReference>
<organism evidence="1">
    <name type="scientific">uncultured Caudovirales phage</name>
    <dbReference type="NCBI Taxonomy" id="2100421"/>
    <lineage>
        <taxon>Viruses</taxon>
        <taxon>Duplodnaviria</taxon>
        <taxon>Heunggongvirae</taxon>
        <taxon>Uroviricota</taxon>
        <taxon>Caudoviricetes</taxon>
        <taxon>Peduoviridae</taxon>
        <taxon>Maltschvirus</taxon>
        <taxon>Maltschvirus maltsch</taxon>
    </lineage>
</organism>
<reference evidence="1" key="1">
    <citation type="submission" date="2020-04" db="EMBL/GenBank/DDBJ databases">
        <authorList>
            <person name="Chiriac C."/>
            <person name="Salcher M."/>
            <person name="Ghai R."/>
            <person name="Kavagutti S V."/>
        </authorList>
    </citation>
    <scope>NUCLEOTIDE SEQUENCE</scope>
</reference>
<proteinExistence type="predicted"/>